<gene>
    <name evidence="2" type="ORF">DASB73_001150</name>
</gene>
<dbReference type="GO" id="GO:0070336">
    <property type="term" value="F:flap-structured DNA binding"/>
    <property type="evidence" value="ECO:0007669"/>
    <property type="project" value="TreeGrafter"/>
</dbReference>
<dbReference type="AlphaFoldDB" id="A0AAV5RD82"/>
<evidence type="ECO:0000259" key="1">
    <source>
        <dbReference type="Pfam" id="PF09159"/>
    </source>
</evidence>
<dbReference type="PANTHER" id="PTHR28072">
    <property type="entry name" value="CRUCIFORM CUTTING ENDONUCLEASE 1, MITOCHONDRIAL-RELATED"/>
    <property type="match status" value="1"/>
</dbReference>
<organism evidence="2 3">
    <name type="scientific">Starmerella bacillaris</name>
    <name type="common">Yeast</name>
    <name type="synonym">Candida zemplinina</name>
    <dbReference type="NCBI Taxonomy" id="1247836"/>
    <lineage>
        <taxon>Eukaryota</taxon>
        <taxon>Fungi</taxon>
        <taxon>Dikarya</taxon>
        <taxon>Ascomycota</taxon>
        <taxon>Saccharomycotina</taxon>
        <taxon>Dipodascomycetes</taxon>
        <taxon>Dipodascales</taxon>
        <taxon>Trichomonascaceae</taxon>
        <taxon>Starmerella</taxon>
    </lineage>
</organism>
<accession>A0AAV5RD82</accession>
<dbReference type="GO" id="GO:0000403">
    <property type="term" value="F:Y-form DNA binding"/>
    <property type="evidence" value="ECO:0007669"/>
    <property type="project" value="TreeGrafter"/>
</dbReference>
<dbReference type="InterPro" id="IPR039197">
    <property type="entry name" value="Mrs1/Cce1"/>
</dbReference>
<proteinExistence type="predicted"/>
<dbReference type="PANTHER" id="PTHR28072:SF1">
    <property type="entry name" value="CRUCIFORM CUTTING ENDONUCLEASE 1, MITOCHONDRIAL-RELATED"/>
    <property type="match status" value="1"/>
</dbReference>
<dbReference type="Proteomes" id="UP001362899">
    <property type="component" value="Unassembled WGS sequence"/>
</dbReference>
<evidence type="ECO:0000313" key="2">
    <source>
        <dbReference type="EMBL" id="GMM49157.1"/>
    </source>
</evidence>
<dbReference type="GO" id="GO:0000402">
    <property type="term" value="F:crossed form four-way junction DNA binding"/>
    <property type="evidence" value="ECO:0007669"/>
    <property type="project" value="TreeGrafter"/>
</dbReference>
<dbReference type="GO" id="GO:0005739">
    <property type="term" value="C:mitochondrion"/>
    <property type="evidence" value="ECO:0007669"/>
    <property type="project" value="TreeGrafter"/>
</dbReference>
<dbReference type="InterPro" id="IPR015242">
    <property type="entry name" value="Ydc2_cat"/>
</dbReference>
<dbReference type="SUPFAM" id="SSF53098">
    <property type="entry name" value="Ribonuclease H-like"/>
    <property type="match status" value="1"/>
</dbReference>
<sequence>MVCLRTFRKELLKLHAPAIQNLSRACGGGTTGRKQLILDNLYNLCQARMRGMDRDYRLISIDLGLKNIGVCQILVPAFISDTNHDLKNEKRRPVVEKWFRTALGHSTETDTIELTSFTYPGFSDATIAVLRDILKLEEGPVDAIIVERQRSRSAGSANIPNNILRLNVVEGMVNAGLRLMKPEAYLESIIPQYVVRFWQSDAEKERLTKKRNAQQNYALAKKARRSLVEQWLKNPQEVFNTRAVQTGVLEIKPGKKDDKNDALVQAISWMKWRDNSIQLIKNVEAGYAPAYGLVLPCDRLE</sequence>
<keyword evidence="3" id="KW-1185">Reference proteome</keyword>
<dbReference type="InterPro" id="IPR012337">
    <property type="entry name" value="RNaseH-like_sf"/>
</dbReference>
<dbReference type="EMBL" id="BTGC01000001">
    <property type="protein sequence ID" value="GMM49157.1"/>
    <property type="molecule type" value="Genomic_DNA"/>
</dbReference>
<dbReference type="GO" id="GO:0004520">
    <property type="term" value="F:DNA endonuclease activity"/>
    <property type="evidence" value="ECO:0007669"/>
    <property type="project" value="TreeGrafter"/>
</dbReference>
<dbReference type="InterPro" id="IPR036397">
    <property type="entry name" value="RNaseH_sf"/>
</dbReference>
<dbReference type="Gene3D" id="3.30.420.10">
    <property type="entry name" value="Ribonuclease H-like superfamily/Ribonuclease H"/>
    <property type="match status" value="1"/>
</dbReference>
<comment type="caution">
    <text evidence="2">The sequence shown here is derived from an EMBL/GenBank/DDBJ whole genome shotgun (WGS) entry which is preliminary data.</text>
</comment>
<evidence type="ECO:0000313" key="3">
    <source>
        <dbReference type="Proteomes" id="UP001362899"/>
    </source>
</evidence>
<name>A0AAV5RD82_STABA</name>
<dbReference type="Pfam" id="PF09159">
    <property type="entry name" value="Ydc2-catalyt"/>
    <property type="match status" value="1"/>
</dbReference>
<reference evidence="2 3" key="1">
    <citation type="journal article" date="2023" name="Elife">
        <title>Identification of key yeast species and microbe-microbe interactions impacting larval growth of Drosophila in the wild.</title>
        <authorList>
            <person name="Mure A."/>
            <person name="Sugiura Y."/>
            <person name="Maeda R."/>
            <person name="Honda K."/>
            <person name="Sakurai N."/>
            <person name="Takahashi Y."/>
            <person name="Watada M."/>
            <person name="Katoh T."/>
            <person name="Gotoh A."/>
            <person name="Gotoh Y."/>
            <person name="Taniguchi I."/>
            <person name="Nakamura K."/>
            <person name="Hayashi T."/>
            <person name="Katayama T."/>
            <person name="Uemura T."/>
            <person name="Hattori Y."/>
        </authorList>
    </citation>
    <scope>NUCLEOTIDE SEQUENCE [LARGE SCALE GENOMIC DNA]</scope>
    <source>
        <strain evidence="2 3">SB-73</strain>
    </source>
</reference>
<feature type="domain" description="Mitochondrial resolvase Ydc2 catalytic" evidence="1">
    <location>
        <begin position="59"/>
        <end position="238"/>
    </location>
</feature>
<protein>
    <recommendedName>
        <fullName evidence="1">Mitochondrial resolvase Ydc2 catalytic domain-containing protein</fullName>
    </recommendedName>
</protein>